<feature type="region of interest" description="Disordered" evidence="1">
    <location>
        <begin position="301"/>
        <end position="329"/>
    </location>
</feature>
<evidence type="ECO:0000313" key="2">
    <source>
        <dbReference type="EMBL" id="SFF31214.1"/>
    </source>
</evidence>
<evidence type="ECO:0000256" key="1">
    <source>
        <dbReference type="SAM" id="MobiDB-lite"/>
    </source>
</evidence>
<dbReference type="InterPro" id="IPR038332">
    <property type="entry name" value="PPE_sf"/>
</dbReference>
<dbReference type="STRING" id="35752.SAMN05421541_108375"/>
<name>A0A1I2HM56_9ACTN</name>
<protein>
    <submittedName>
        <fullName evidence="2">Uncharacterized protein</fullName>
    </submittedName>
</protein>
<organism evidence="2 3">
    <name type="scientific">Actinoplanes philippinensis</name>
    <dbReference type="NCBI Taxonomy" id="35752"/>
    <lineage>
        <taxon>Bacteria</taxon>
        <taxon>Bacillati</taxon>
        <taxon>Actinomycetota</taxon>
        <taxon>Actinomycetes</taxon>
        <taxon>Micromonosporales</taxon>
        <taxon>Micromonosporaceae</taxon>
        <taxon>Actinoplanes</taxon>
    </lineage>
</organism>
<dbReference type="OrthoDB" id="4763957at2"/>
<dbReference type="Gene3D" id="1.20.1260.20">
    <property type="entry name" value="PPE superfamily"/>
    <property type="match status" value="1"/>
</dbReference>
<feature type="compositionally biased region" description="Polar residues" evidence="1">
    <location>
        <begin position="301"/>
        <end position="321"/>
    </location>
</feature>
<dbReference type="AlphaFoldDB" id="A0A1I2HM56"/>
<dbReference type="EMBL" id="FONV01000008">
    <property type="protein sequence ID" value="SFF31214.1"/>
    <property type="molecule type" value="Genomic_DNA"/>
</dbReference>
<evidence type="ECO:0000313" key="3">
    <source>
        <dbReference type="Proteomes" id="UP000199645"/>
    </source>
</evidence>
<sequence>MSDVYGGLVAPDADRKVYEGAGIFESVCGLTEGIAKQDYGGATGNLVATGLGALGAITDPLQTVFSAGVGWLIEHVDFVREPFDKLLGNPKAIEGQAESWKRIEARIYEIADRYVMAVKGTTAGWTAASADAYQRRAHDHALNLQSMGKIADSMSLLTYGLGALVGVVRNTIRDILAQFAGSLISIGLQAVTGVLIPSALVKVANLAFDTSRKILGLLKGLFTKISEAGKAVSTMKFLLSRIGKANQDVLRLVSHRSAAAESMREGWFGPAKGLGNLFLGDFRVYGAPHQVFINTGRAAAESNSAQNSGSTIDSIPKNNSDPKPIDLPS</sequence>
<reference evidence="2 3" key="1">
    <citation type="submission" date="2016-10" db="EMBL/GenBank/DDBJ databases">
        <authorList>
            <person name="de Groot N.N."/>
        </authorList>
    </citation>
    <scope>NUCLEOTIDE SEQUENCE [LARGE SCALE GENOMIC DNA]</scope>
    <source>
        <strain evidence="2 3">DSM 43019</strain>
    </source>
</reference>
<gene>
    <name evidence="2" type="ORF">SAMN05421541_108375</name>
</gene>
<proteinExistence type="predicted"/>
<dbReference type="Proteomes" id="UP000199645">
    <property type="component" value="Unassembled WGS sequence"/>
</dbReference>
<accession>A0A1I2HM56</accession>
<keyword evidence="3" id="KW-1185">Reference proteome</keyword>
<dbReference type="RefSeq" id="WP_143133891.1">
    <property type="nucleotide sequence ID" value="NZ_BOMT01000001.1"/>
</dbReference>